<reference evidence="4" key="1">
    <citation type="journal article" date="2023" name="Mol. Biol. Evol.">
        <title>Third-Generation Sequencing Reveals the Adaptive Role of the Epigenome in Three Deep-Sea Polychaetes.</title>
        <authorList>
            <person name="Perez M."/>
            <person name="Aroh O."/>
            <person name="Sun Y."/>
            <person name="Lan Y."/>
            <person name="Juniper S.K."/>
            <person name="Young C.R."/>
            <person name="Angers B."/>
            <person name="Qian P.Y."/>
        </authorList>
    </citation>
    <scope>NUCLEOTIDE SEQUENCE</scope>
    <source>
        <strain evidence="4">R07B-5</strain>
    </source>
</reference>
<name>A0AAD9ULF4_RIDPI</name>
<dbReference type="InterPro" id="IPR050910">
    <property type="entry name" value="JMJD6_ArgDemeth/LysHydrox"/>
</dbReference>
<feature type="compositionally biased region" description="Basic and acidic residues" evidence="1">
    <location>
        <begin position="8"/>
        <end position="17"/>
    </location>
</feature>
<dbReference type="PANTHER" id="PTHR12480">
    <property type="entry name" value="ARGININE DEMETHYLASE AND LYSYL-HYDROXYLASE JMJD"/>
    <property type="match status" value="1"/>
</dbReference>
<dbReference type="AlphaFoldDB" id="A0AAD9ULF4"/>
<feature type="region of interest" description="Disordered" evidence="1">
    <location>
        <begin position="1"/>
        <end position="20"/>
    </location>
</feature>
<keyword evidence="2" id="KW-0812">Transmembrane</keyword>
<keyword evidence="2" id="KW-1133">Transmembrane helix</keyword>
<evidence type="ECO:0000313" key="4">
    <source>
        <dbReference type="EMBL" id="KAK2193823.1"/>
    </source>
</evidence>
<dbReference type="Pfam" id="PF13621">
    <property type="entry name" value="Cupin_8"/>
    <property type="match status" value="1"/>
</dbReference>
<evidence type="ECO:0000313" key="5">
    <source>
        <dbReference type="Proteomes" id="UP001209878"/>
    </source>
</evidence>
<proteinExistence type="predicted"/>
<dbReference type="SUPFAM" id="SSF51197">
    <property type="entry name" value="Clavaminate synthase-like"/>
    <property type="match status" value="1"/>
</dbReference>
<protein>
    <recommendedName>
        <fullName evidence="3">JmjC domain-containing protein</fullName>
    </recommendedName>
</protein>
<evidence type="ECO:0000256" key="1">
    <source>
        <dbReference type="SAM" id="MobiDB-lite"/>
    </source>
</evidence>
<evidence type="ECO:0000256" key="2">
    <source>
        <dbReference type="SAM" id="Phobius"/>
    </source>
</evidence>
<dbReference type="InterPro" id="IPR041667">
    <property type="entry name" value="Cupin_8"/>
</dbReference>
<feature type="transmembrane region" description="Helical" evidence="2">
    <location>
        <begin position="53"/>
        <end position="73"/>
    </location>
</feature>
<keyword evidence="2" id="KW-0472">Membrane</keyword>
<accession>A0AAD9ULF4</accession>
<dbReference type="GO" id="GO:0000987">
    <property type="term" value="F:cis-regulatory region sequence-specific DNA binding"/>
    <property type="evidence" value="ECO:0007669"/>
    <property type="project" value="TreeGrafter"/>
</dbReference>
<dbReference type="EMBL" id="JAODUO010000006">
    <property type="protein sequence ID" value="KAK2193823.1"/>
    <property type="molecule type" value="Genomic_DNA"/>
</dbReference>
<gene>
    <name evidence="4" type="ORF">NP493_5g11008</name>
</gene>
<organism evidence="4 5">
    <name type="scientific">Ridgeia piscesae</name>
    <name type="common">Tubeworm</name>
    <dbReference type="NCBI Taxonomy" id="27915"/>
    <lineage>
        <taxon>Eukaryota</taxon>
        <taxon>Metazoa</taxon>
        <taxon>Spiralia</taxon>
        <taxon>Lophotrochozoa</taxon>
        <taxon>Annelida</taxon>
        <taxon>Polychaeta</taxon>
        <taxon>Sedentaria</taxon>
        <taxon>Canalipalpata</taxon>
        <taxon>Sabellida</taxon>
        <taxon>Siboglinidae</taxon>
        <taxon>Ridgeia</taxon>
    </lineage>
</organism>
<dbReference type="SMART" id="SM00558">
    <property type="entry name" value="JmjC"/>
    <property type="match status" value="1"/>
</dbReference>
<comment type="caution">
    <text evidence="4">The sequence shown here is derived from an EMBL/GenBank/DDBJ whole genome shotgun (WGS) entry which is preliminary data.</text>
</comment>
<dbReference type="PANTHER" id="PTHR12480:SF21">
    <property type="entry name" value="JMJC DOMAIN-CONTAINING PROTEIN 8"/>
    <property type="match status" value="1"/>
</dbReference>
<dbReference type="Proteomes" id="UP001209878">
    <property type="component" value="Unassembled WGS sequence"/>
</dbReference>
<sequence length="443" mass="51782">MACTQRDQYTKPGKDYDADQSLSSIDRNCLIRPKRPKPRTPPPTQLHQRNHHLWMMASMLGVSLTALLTTVFWDILTKPVLLKNPQSVSLFEPYAVDYKQVQEIRLHNMQKYSFNYSIHGIDRRENLSIQEYRDVYDGKWPVIITDIVPKWKAANWTPDFFNTNYPKDRVVMRAFDLATASDVSLALPLELFYKNVDKAQLQQWTYISDELFIPMRPLLMKDIGDYVYLEEDFFQLFPDEIRPWNAMLLWGTTFSRSTLHIDPYNWTGTNAVLFYSLLFQMYPPMQDEFLYVTPNTMSGFPLQCYKYNSRVNAYEPDYDRFPLFKQAKSIDFDQHPGELLLIPTGWFHQAFNLEETIAVSSQMTNRNNYRIVLEEIIAVGNLRREDLPKDIDKLTPAEQVKQVMSALPRSILKEGAAVTKDVLRQMGILPDQSPYKLPVQLDD</sequence>
<dbReference type="InterPro" id="IPR003347">
    <property type="entry name" value="JmjC_dom"/>
</dbReference>
<evidence type="ECO:0000259" key="3">
    <source>
        <dbReference type="PROSITE" id="PS51184"/>
    </source>
</evidence>
<dbReference type="GO" id="GO:0005634">
    <property type="term" value="C:nucleus"/>
    <property type="evidence" value="ECO:0007669"/>
    <property type="project" value="TreeGrafter"/>
</dbReference>
<feature type="domain" description="JmjC" evidence="3">
    <location>
        <begin position="202"/>
        <end position="380"/>
    </location>
</feature>
<dbReference type="PROSITE" id="PS51184">
    <property type="entry name" value="JMJC"/>
    <property type="match status" value="1"/>
</dbReference>
<feature type="region of interest" description="Disordered" evidence="1">
    <location>
        <begin position="27"/>
        <end position="46"/>
    </location>
</feature>
<keyword evidence="5" id="KW-1185">Reference proteome</keyword>
<dbReference type="Gene3D" id="2.60.120.650">
    <property type="entry name" value="Cupin"/>
    <property type="match status" value="1"/>
</dbReference>